<dbReference type="InterPro" id="IPR003787">
    <property type="entry name" value="Sulphur_relay_DsrE/F-like"/>
</dbReference>
<organism evidence="2 3">
    <name type="scientific">Halopseudomonas salegens</name>
    <dbReference type="NCBI Taxonomy" id="1434072"/>
    <lineage>
        <taxon>Bacteria</taxon>
        <taxon>Pseudomonadati</taxon>
        <taxon>Pseudomonadota</taxon>
        <taxon>Gammaproteobacteria</taxon>
        <taxon>Pseudomonadales</taxon>
        <taxon>Pseudomonadaceae</taxon>
        <taxon>Halopseudomonas</taxon>
    </lineage>
</organism>
<evidence type="ECO:0000313" key="3">
    <source>
        <dbReference type="Proteomes" id="UP000243924"/>
    </source>
</evidence>
<dbReference type="STRING" id="1434072.SAMN05216210_1423"/>
<dbReference type="SUPFAM" id="SSF75169">
    <property type="entry name" value="DsrEFH-like"/>
    <property type="match status" value="1"/>
</dbReference>
<dbReference type="PANTHER" id="PTHR38780:SF1">
    <property type="entry name" value="PROTEIN TUSC"/>
    <property type="match status" value="1"/>
</dbReference>
<dbReference type="RefSeq" id="WP_092385497.1">
    <property type="nucleotide sequence ID" value="NZ_LT629787.1"/>
</dbReference>
<dbReference type="OrthoDB" id="9789418at2"/>
<evidence type="ECO:0000313" key="2">
    <source>
        <dbReference type="EMBL" id="SDU04508.1"/>
    </source>
</evidence>
<reference evidence="3" key="1">
    <citation type="submission" date="2016-10" db="EMBL/GenBank/DDBJ databases">
        <authorList>
            <person name="Varghese N."/>
            <person name="Submissions S."/>
        </authorList>
    </citation>
    <scope>NUCLEOTIDE SEQUENCE [LARGE SCALE GENOMIC DNA]</scope>
    <source>
        <strain evidence="3">CECT 8338</strain>
    </source>
</reference>
<dbReference type="Proteomes" id="UP000243924">
    <property type="component" value="Chromosome I"/>
</dbReference>
<keyword evidence="3" id="KW-1185">Reference proteome</keyword>
<dbReference type="EMBL" id="LT629787">
    <property type="protein sequence ID" value="SDU04508.1"/>
    <property type="molecule type" value="Genomic_DNA"/>
</dbReference>
<sequence length="117" mass="12691">MQSLLIISQHAPFQHAAREALDLALASAAFGVPVGMLFMNDGVLQLLKGQDAAQAQQKSLAANLQALPLFGVEDLMICQHSLTERGLQVRQCQLDVRPLSGAEITSLLEHYDQVVNL</sequence>
<dbReference type="NCBIfam" id="TIGR03010">
    <property type="entry name" value="sulf_tusC_dsrF"/>
    <property type="match status" value="1"/>
</dbReference>
<dbReference type="AlphaFoldDB" id="A0A1H2FC08"/>
<protein>
    <submittedName>
        <fullName evidence="2">tRNA 2-thiouridine synthesizing protein C</fullName>
    </submittedName>
</protein>
<dbReference type="Gene3D" id="3.40.1260.10">
    <property type="entry name" value="DsrEFH-like"/>
    <property type="match status" value="1"/>
</dbReference>
<dbReference type="PANTHER" id="PTHR38780">
    <property type="entry name" value="PROTEIN TUSC"/>
    <property type="match status" value="1"/>
</dbReference>
<dbReference type="Pfam" id="PF02635">
    <property type="entry name" value="DsrE"/>
    <property type="match status" value="1"/>
</dbReference>
<name>A0A1H2FC08_9GAMM</name>
<accession>A0A1H2FC08</accession>
<dbReference type="InterPro" id="IPR017462">
    <property type="entry name" value="Sulphur_relay_TusC/DsrF"/>
</dbReference>
<gene>
    <name evidence="2" type="ORF">SAMN05216210_1423</name>
</gene>
<dbReference type="NCBIfam" id="NF001238">
    <property type="entry name" value="PRK00211.1"/>
    <property type="match status" value="1"/>
</dbReference>
<proteinExistence type="inferred from homology"/>
<evidence type="ECO:0000256" key="1">
    <source>
        <dbReference type="ARBA" id="ARBA00005996"/>
    </source>
</evidence>
<dbReference type="InterPro" id="IPR027396">
    <property type="entry name" value="DsrEFH-like"/>
</dbReference>
<comment type="similarity">
    <text evidence="1">Belongs to the DsrF/TusC family.</text>
</comment>